<feature type="region of interest" description="Disordered" evidence="2">
    <location>
        <begin position="1"/>
        <end position="35"/>
    </location>
</feature>
<dbReference type="InterPro" id="IPR039313">
    <property type="entry name" value="HIT4"/>
</dbReference>
<sequence length="198" mass="23254">MKGTKRKAEEKEEESEASSSNNKRAPKARRAEAKDLEEKHKLEDLWKAAFPVGTEWDQLDSVYQYKWKFSTLEDAFKQGGKLHGKRQNQTRFIIHLIGDDELDEITDELIEADALDEDQTDAFKEFVKDAVREAKKNKRKKREDREKAIEEMSEERKQAYQNMRLYKFYPVSTPDTPDVSNVKASFINRYYGKAHEVL</sequence>
<dbReference type="AlphaFoldDB" id="A0A1R3IIQ4"/>
<gene>
    <name evidence="3" type="ORF">COLO4_23020</name>
</gene>
<dbReference type="EMBL" id="AWUE01018143">
    <property type="protein sequence ID" value="OMO82443.1"/>
    <property type="molecule type" value="Genomic_DNA"/>
</dbReference>
<protein>
    <submittedName>
        <fullName evidence="3">Uncharacterized protein</fullName>
    </submittedName>
</protein>
<evidence type="ECO:0000313" key="4">
    <source>
        <dbReference type="Proteomes" id="UP000187203"/>
    </source>
</evidence>
<name>A0A1R3IIQ4_9ROSI</name>
<proteinExistence type="predicted"/>
<dbReference type="Proteomes" id="UP000187203">
    <property type="component" value="Unassembled WGS sequence"/>
</dbReference>
<comment type="caution">
    <text evidence="3">The sequence shown here is derived from an EMBL/GenBank/DDBJ whole genome shotgun (WGS) entry which is preliminary data.</text>
</comment>
<evidence type="ECO:0000256" key="2">
    <source>
        <dbReference type="SAM" id="MobiDB-lite"/>
    </source>
</evidence>
<organism evidence="3 4">
    <name type="scientific">Corchorus olitorius</name>
    <dbReference type="NCBI Taxonomy" id="93759"/>
    <lineage>
        <taxon>Eukaryota</taxon>
        <taxon>Viridiplantae</taxon>
        <taxon>Streptophyta</taxon>
        <taxon>Embryophyta</taxon>
        <taxon>Tracheophyta</taxon>
        <taxon>Spermatophyta</taxon>
        <taxon>Magnoliopsida</taxon>
        <taxon>eudicotyledons</taxon>
        <taxon>Gunneridae</taxon>
        <taxon>Pentapetalae</taxon>
        <taxon>rosids</taxon>
        <taxon>malvids</taxon>
        <taxon>Malvales</taxon>
        <taxon>Malvaceae</taxon>
        <taxon>Grewioideae</taxon>
        <taxon>Apeibeae</taxon>
        <taxon>Corchorus</taxon>
    </lineage>
</organism>
<keyword evidence="1" id="KW-0175">Coiled coil</keyword>
<dbReference type="GO" id="GO:1900034">
    <property type="term" value="P:regulation of cellular response to heat"/>
    <property type="evidence" value="ECO:0007669"/>
    <property type="project" value="InterPro"/>
</dbReference>
<feature type="coiled-coil region" evidence="1">
    <location>
        <begin position="124"/>
        <end position="162"/>
    </location>
</feature>
<reference evidence="4" key="1">
    <citation type="submission" date="2013-09" db="EMBL/GenBank/DDBJ databases">
        <title>Corchorus olitorius genome sequencing.</title>
        <authorList>
            <person name="Alam M."/>
            <person name="Haque M.S."/>
            <person name="Islam M.S."/>
            <person name="Emdad E.M."/>
            <person name="Islam M.M."/>
            <person name="Ahmed B."/>
            <person name="Halim A."/>
            <person name="Hossen Q.M.M."/>
            <person name="Hossain M.Z."/>
            <person name="Ahmed R."/>
            <person name="Khan M.M."/>
            <person name="Islam R."/>
            <person name="Rashid M.M."/>
            <person name="Khan S.A."/>
            <person name="Rahman M.S."/>
            <person name="Alam M."/>
            <person name="Yahiya A.S."/>
            <person name="Khan M.S."/>
            <person name="Azam M.S."/>
            <person name="Haque T."/>
            <person name="Lashkar M.Z.H."/>
            <person name="Akhand A.I."/>
            <person name="Morshed G."/>
            <person name="Roy S."/>
            <person name="Uddin K.S."/>
            <person name="Rabeya T."/>
            <person name="Hossain A.S."/>
            <person name="Chowdhury A."/>
            <person name="Snigdha A.R."/>
            <person name="Mortoza M.S."/>
            <person name="Matin S.A."/>
            <person name="Hoque S.M.E."/>
            <person name="Islam M.K."/>
            <person name="Roy D.K."/>
            <person name="Haider R."/>
            <person name="Moosa M.M."/>
            <person name="Elias S.M."/>
            <person name="Hasan A.M."/>
            <person name="Jahan S."/>
            <person name="Shafiuddin M."/>
            <person name="Mahmood N."/>
            <person name="Shommy N.S."/>
        </authorList>
    </citation>
    <scope>NUCLEOTIDE SEQUENCE [LARGE SCALE GENOMIC DNA]</scope>
    <source>
        <strain evidence="4">cv. O-4</strain>
    </source>
</reference>
<dbReference type="OrthoDB" id="20554at2759"/>
<dbReference type="Gene3D" id="6.10.250.2770">
    <property type="match status" value="1"/>
</dbReference>
<evidence type="ECO:0000313" key="3">
    <source>
        <dbReference type="EMBL" id="OMO82443.1"/>
    </source>
</evidence>
<feature type="compositionally biased region" description="Basic and acidic residues" evidence="2">
    <location>
        <begin position="1"/>
        <end position="10"/>
    </location>
</feature>
<accession>A0A1R3IIQ4</accession>
<evidence type="ECO:0000256" key="1">
    <source>
        <dbReference type="SAM" id="Coils"/>
    </source>
</evidence>
<dbReference type="PANTHER" id="PTHR33704:SF1">
    <property type="entry name" value="PROTEIN HEAT INTOLERANT 4-RELATED"/>
    <property type="match status" value="1"/>
</dbReference>
<dbReference type="PANTHER" id="PTHR33704">
    <property type="entry name" value="PROTEIN HEAT INTOLERANT 4-RELATED"/>
    <property type="match status" value="1"/>
</dbReference>
<keyword evidence="4" id="KW-1185">Reference proteome</keyword>